<accession>A0A1G5S1D6</accession>
<dbReference type="Gene3D" id="3.80.10.10">
    <property type="entry name" value="Ribonuclease Inhibitor"/>
    <property type="match status" value="2"/>
</dbReference>
<dbReference type="SUPFAM" id="SSF52058">
    <property type="entry name" value="L domain-like"/>
    <property type="match status" value="1"/>
</dbReference>
<organism evidence="1 2">
    <name type="scientific">Pseudobutyrivibrio xylanivorans</name>
    <dbReference type="NCBI Taxonomy" id="185007"/>
    <lineage>
        <taxon>Bacteria</taxon>
        <taxon>Bacillati</taxon>
        <taxon>Bacillota</taxon>
        <taxon>Clostridia</taxon>
        <taxon>Lachnospirales</taxon>
        <taxon>Lachnospiraceae</taxon>
        <taxon>Pseudobutyrivibrio</taxon>
    </lineage>
</organism>
<sequence length="292" mass="33178">MYAFQECALLECVVFSNSLETICSDAFWGCTSLKTINLPDSLTRIDMSAFWNAGIQQIEFPANIKKVSGFGGLKQLEEIVIPEGVTIIDDFAFEECSALERIELPKSLREIRSYAFWGTGLREIAIPDEVSFLGECAFSLCNSLKSIIFEGADADINWYAFDGTKDFTIYVPAGGSVEEYANNHGIAFEVYPPEKNPESVHVPTNEEIQQIVEKNMWTKDPSEYTHEEVVHSLECLAMLQKEQLQDQATRDFFCETYRNNREAVKEQTAEVLKAFNISFEEVESIFKRVIFE</sequence>
<evidence type="ECO:0000313" key="1">
    <source>
        <dbReference type="EMBL" id="SCZ79730.1"/>
    </source>
</evidence>
<dbReference type="PANTHER" id="PTHR45661">
    <property type="entry name" value="SURFACE ANTIGEN"/>
    <property type="match status" value="1"/>
</dbReference>
<dbReference type="PANTHER" id="PTHR45661:SF3">
    <property type="entry name" value="IG-LIKE DOMAIN-CONTAINING PROTEIN"/>
    <property type="match status" value="1"/>
</dbReference>
<dbReference type="Pfam" id="PF13306">
    <property type="entry name" value="LRR_5"/>
    <property type="match status" value="2"/>
</dbReference>
<protein>
    <submittedName>
        <fullName evidence="1">Leucine rich repeat-containing protein</fullName>
    </submittedName>
</protein>
<dbReference type="InterPro" id="IPR026906">
    <property type="entry name" value="LRR_5"/>
</dbReference>
<gene>
    <name evidence="1" type="ORF">SAMN02910350_01921</name>
</gene>
<proteinExistence type="predicted"/>
<dbReference type="AlphaFoldDB" id="A0A1G5S1D6"/>
<name>A0A1G5S1D6_PSEXY</name>
<dbReference type="InterPro" id="IPR032675">
    <property type="entry name" value="LRR_dom_sf"/>
</dbReference>
<evidence type="ECO:0000313" key="2">
    <source>
        <dbReference type="Proteomes" id="UP000199428"/>
    </source>
</evidence>
<dbReference type="InterPro" id="IPR053139">
    <property type="entry name" value="Surface_bspA-like"/>
</dbReference>
<dbReference type="EMBL" id="FMWK01000010">
    <property type="protein sequence ID" value="SCZ79730.1"/>
    <property type="molecule type" value="Genomic_DNA"/>
</dbReference>
<reference evidence="1 2" key="1">
    <citation type="submission" date="2016-10" db="EMBL/GenBank/DDBJ databases">
        <authorList>
            <person name="de Groot N.N."/>
        </authorList>
    </citation>
    <scope>NUCLEOTIDE SEQUENCE [LARGE SCALE GENOMIC DNA]</scope>
    <source>
        <strain evidence="1 2">DSM 10317</strain>
    </source>
</reference>
<dbReference type="Proteomes" id="UP000199428">
    <property type="component" value="Unassembled WGS sequence"/>
</dbReference>